<dbReference type="EMBL" id="ACIO01000224">
    <property type="protein sequence ID" value="EFC99013.1"/>
    <property type="molecule type" value="Genomic_DNA"/>
</dbReference>
<feature type="transmembrane region" description="Helical" evidence="1">
    <location>
        <begin position="6"/>
        <end position="30"/>
    </location>
</feature>
<evidence type="ECO:0000313" key="2">
    <source>
        <dbReference type="EMBL" id="EFC99013.1"/>
    </source>
</evidence>
<comment type="caution">
    <text evidence="2">The sequence shown here is derived from an EMBL/GenBank/DDBJ whole genome shotgun (WGS) entry which is preliminary data.</text>
</comment>
<evidence type="ECO:0000256" key="1">
    <source>
        <dbReference type="SAM" id="Phobius"/>
    </source>
</evidence>
<organism evidence="2 3">
    <name type="scientific">Hungatella hathewayi DSM 13479</name>
    <dbReference type="NCBI Taxonomy" id="566550"/>
    <lineage>
        <taxon>Bacteria</taxon>
        <taxon>Bacillati</taxon>
        <taxon>Bacillota</taxon>
        <taxon>Clostridia</taxon>
        <taxon>Lachnospirales</taxon>
        <taxon>Lachnospiraceae</taxon>
        <taxon>Hungatella</taxon>
    </lineage>
</organism>
<keyword evidence="1" id="KW-0472">Membrane</keyword>
<gene>
    <name evidence="2" type="ORF">CLOSTHATH_02781</name>
</gene>
<keyword evidence="1" id="KW-1133">Transmembrane helix</keyword>
<proteinExistence type="predicted"/>
<dbReference type="Proteomes" id="UP000004968">
    <property type="component" value="Unassembled WGS sequence"/>
</dbReference>
<feature type="transmembrane region" description="Helical" evidence="1">
    <location>
        <begin position="37"/>
        <end position="62"/>
    </location>
</feature>
<sequence>MFRTSLSLYLFYTPFIGTCQYLFHIYLLILHRYHIDFTFFLCILVFNFLHFYVFSLFLIGTFKYFPLFSFYRQIPYKTAFETETPKNLKRQKKTAK</sequence>
<dbReference type="HOGENOM" id="CLU_2355885_0_0_9"/>
<protein>
    <submittedName>
        <fullName evidence="2">Uncharacterized protein</fullName>
    </submittedName>
</protein>
<name>D3AGP6_9FIRM</name>
<evidence type="ECO:0000313" key="3">
    <source>
        <dbReference type="Proteomes" id="UP000004968"/>
    </source>
</evidence>
<accession>D3AGP6</accession>
<dbReference type="AlphaFoldDB" id="D3AGP6"/>
<keyword evidence="1" id="KW-0812">Transmembrane</keyword>
<reference evidence="2 3" key="1">
    <citation type="submission" date="2010-01" db="EMBL/GenBank/DDBJ databases">
        <authorList>
            <person name="Weinstock G."/>
            <person name="Sodergren E."/>
            <person name="Clifton S."/>
            <person name="Fulton L."/>
            <person name="Fulton B."/>
            <person name="Courtney L."/>
            <person name="Fronick C."/>
            <person name="Harrison M."/>
            <person name="Strong C."/>
            <person name="Farmer C."/>
            <person name="Delahaunty K."/>
            <person name="Markovic C."/>
            <person name="Hall O."/>
            <person name="Minx P."/>
            <person name="Tomlinson C."/>
            <person name="Mitreva M."/>
            <person name="Nelson J."/>
            <person name="Hou S."/>
            <person name="Wollam A."/>
            <person name="Pepin K.H."/>
            <person name="Johnson M."/>
            <person name="Bhonagiri V."/>
            <person name="Nash W.E."/>
            <person name="Warren W."/>
            <person name="Chinwalla A."/>
            <person name="Mardis E.R."/>
            <person name="Wilson R.K."/>
        </authorList>
    </citation>
    <scope>NUCLEOTIDE SEQUENCE [LARGE SCALE GENOMIC DNA]</scope>
    <source>
        <strain evidence="2 3">DSM 13479</strain>
    </source>
</reference>